<dbReference type="PANTHER" id="PTHR12110">
    <property type="entry name" value="HYDROXYPYRUVATE ISOMERASE"/>
    <property type="match status" value="1"/>
</dbReference>
<dbReference type="AlphaFoldDB" id="A0A382Q361"/>
<dbReference type="PANTHER" id="PTHR12110:SF53">
    <property type="entry name" value="BLR5974 PROTEIN"/>
    <property type="match status" value="1"/>
</dbReference>
<dbReference type="InterPro" id="IPR013022">
    <property type="entry name" value="Xyl_isomerase-like_TIM-brl"/>
</dbReference>
<sequence length="277" mass="30481">VSEELQTVGADESPRAVQSPATRRIGFMQGRLSPALDGRLQAFPWPCWREEFAVAERHGYRLMEWTADQDRLYESPLLTPAGQNEIRARCDGHGLTIPSLTGDCFMQAPFWQVEGSEREVRTRHFRQVAKACVTVGISLIVVPLVDHGRVKSREQENVLVAVMSGEAKFLTEHGLRVVFESDFPPWELARFIGRLDPAVFGVNYDIGNSASLGFDPAEEMAAYGSRLLNVHVKDRARRGTSVPLGTGSANFDAVFAGLGAIGYTGNYVLQTARATDG</sequence>
<evidence type="ECO:0000313" key="3">
    <source>
        <dbReference type="EMBL" id="SVC80024.1"/>
    </source>
</evidence>
<feature type="domain" description="Xylose isomerase-like TIM barrel" evidence="2">
    <location>
        <begin position="52"/>
        <end position="271"/>
    </location>
</feature>
<dbReference type="EMBL" id="UINC01111654">
    <property type="protein sequence ID" value="SVC80024.1"/>
    <property type="molecule type" value="Genomic_DNA"/>
</dbReference>
<feature type="non-terminal residue" evidence="3">
    <location>
        <position position="277"/>
    </location>
</feature>
<feature type="non-terminal residue" evidence="3">
    <location>
        <position position="1"/>
    </location>
</feature>
<evidence type="ECO:0000259" key="2">
    <source>
        <dbReference type="Pfam" id="PF01261"/>
    </source>
</evidence>
<gene>
    <name evidence="3" type="ORF">METZ01_LOCUS332878</name>
</gene>
<protein>
    <recommendedName>
        <fullName evidence="2">Xylose isomerase-like TIM barrel domain-containing protein</fullName>
    </recommendedName>
</protein>
<feature type="region of interest" description="Disordered" evidence="1">
    <location>
        <begin position="1"/>
        <end position="20"/>
    </location>
</feature>
<dbReference type="InterPro" id="IPR050312">
    <property type="entry name" value="IolE/XylAMocC-like"/>
</dbReference>
<dbReference type="Gene3D" id="3.20.20.150">
    <property type="entry name" value="Divalent-metal-dependent TIM barrel enzymes"/>
    <property type="match status" value="1"/>
</dbReference>
<reference evidence="3" key="1">
    <citation type="submission" date="2018-05" db="EMBL/GenBank/DDBJ databases">
        <authorList>
            <person name="Lanie J.A."/>
            <person name="Ng W.-L."/>
            <person name="Kazmierczak K.M."/>
            <person name="Andrzejewski T.M."/>
            <person name="Davidsen T.M."/>
            <person name="Wayne K.J."/>
            <person name="Tettelin H."/>
            <person name="Glass J.I."/>
            <person name="Rusch D."/>
            <person name="Podicherti R."/>
            <person name="Tsui H.-C.T."/>
            <person name="Winkler M.E."/>
        </authorList>
    </citation>
    <scope>NUCLEOTIDE SEQUENCE</scope>
</reference>
<dbReference type="InterPro" id="IPR036237">
    <property type="entry name" value="Xyl_isomerase-like_sf"/>
</dbReference>
<dbReference type="Pfam" id="PF01261">
    <property type="entry name" value="AP_endonuc_2"/>
    <property type="match status" value="1"/>
</dbReference>
<proteinExistence type="predicted"/>
<evidence type="ECO:0000256" key="1">
    <source>
        <dbReference type="SAM" id="MobiDB-lite"/>
    </source>
</evidence>
<accession>A0A382Q361</accession>
<organism evidence="3">
    <name type="scientific">marine metagenome</name>
    <dbReference type="NCBI Taxonomy" id="408172"/>
    <lineage>
        <taxon>unclassified sequences</taxon>
        <taxon>metagenomes</taxon>
        <taxon>ecological metagenomes</taxon>
    </lineage>
</organism>
<name>A0A382Q361_9ZZZZ</name>
<dbReference type="SUPFAM" id="SSF51658">
    <property type="entry name" value="Xylose isomerase-like"/>
    <property type="match status" value="1"/>
</dbReference>